<reference evidence="4 5" key="1">
    <citation type="submission" date="2017-03" db="EMBL/GenBank/DDBJ databases">
        <title>Foreign affairs: Plasmid Transfer between Roseobacters and Rhizobia.</title>
        <authorList>
            <person name="Bartling P."/>
            <person name="Bunk B."/>
            <person name="Overmann J."/>
            <person name="Brinkmann H."/>
            <person name="Petersen J."/>
        </authorList>
    </citation>
    <scope>NUCLEOTIDE SEQUENCE [LARGE SCALE GENOMIC DNA]</scope>
    <source>
        <strain evidence="4 5">MACL11</strain>
    </source>
</reference>
<feature type="chain" id="PRO_5010732947" description="Extensin-like C-terminal domain-containing protein" evidence="2">
    <location>
        <begin position="23"/>
        <end position="286"/>
    </location>
</feature>
<dbReference type="InterPro" id="IPR009683">
    <property type="entry name" value="Extensin-like_C"/>
</dbReference>
<evidence type="ECO:0000256" key="2">
    <source>
        <dbReference type="SAM" id="SignalP"/>
    </source>
</evidence>
<feature type="region of interest" description="Disordered" evidence="1">
    <location>
        <begin position="26"/>
        <end position="103"/>
    </location>
</feature>
<dbReference type="KEGG" id="mmed:Mame_01952"/>
<dbReference type="AlphaFoldDB" id="A0A1U9Z0T9"/>
<feature type="compositionally biased region" description="Acidic residues" evidence="1">
    <location>
        <begin position="63"/>
        <end position="82"/>
    </location>
</feature>
<organism evidence="4 5">
    <name type="scientific">Martelella mediterranea DSM 17316</name>
    <dbReference type="NCBI Taxonomy" id="1122214"/>
    <lineage>
        <taxon>Bacteria</taxon>
        <taxon>Pseudomonadati</taxon>
        <taxon>Pseudomonadota</taxon>
        <taxon>Alphaproteobacteria</taxon>
        <taxon>Hyphomicrobiales</taxon>
        <taxon>Aurantimonadaceae</taxon>
        <taxon>Martelella</taxon>
    </lineage>
</organism>
<evidence type="ECO:0000259" key="3">
    <source>
        <dbReference type="Pfam" id="PF06904"/>
    </source>
</evidence>
<evidence type="ECO:0000313" key="4">
    <source>
        <dbReference type="EMBL" id="AQZ51294.1"/>
    </source>
</evidence>
<feature type="signal peptide" evidence="2">
    <location>
        <begin position="1"/>
        <end position="22"/>
    </location>
</feature>
<gene>
    <name evidence="4" type="ORF">Mame_01952</name>
</gene>
<sequence precursor="true">MAIPRKPLTVALIPAMALCLMALDLPDNPPVPEQRPDGEAAAEAEAAPTPATEETTETAEPTPAEDEAAEEVEEDLPDDPPVPEERAENPPPPDPKPPEEDNGEFLRCTAALTALGAEYEVLEPIDGEGACGMARPLKVTKVMEGVALSPEGTMRCETALALATWAKTYVEPTAKIALSPDARLTEVEQASTYVCRSRNNVDGAKISEHAKGNAVDIRSLTFSSGETVEMLPRMKDGSVTGAFQRTVSAAACLYFTTVLSPGSDATHQDHMHLDVIKRNSGFRYCR</sequence>
<dbReference type="Proteomes" id="UP000191135">
    <property type="component" value="Chromosome"/>
</dbReference>
<dbReference type="Pfam" id="PF06904">
    <property type="entry name" value="Extensin-like_C"/>
    <property type="match status" value="1"/>
</dbReference>
<feature type="compositionally biased region" description="Low complexity" evidence="1">
    <location>
        <begin position="39"/>
        <end position="62"/>
    </location>
</feature>
<dbReference type="RefSeq" id="WP_235726775.1">
    <property type="nucleotide sequence ID" value="NZ_AQWH01000001.1"/>
</dbReference>
<dbReference type="STRING" id="1122214.Mame_01952"/>
<dbReference type="Gene3D" id="3.30.1380.10">
    <property type="match status" value="1"/>
</dbReference>
<evidence type="ECO:0000256" key="1">
    <source>
        <dbReference type="SAM" id="MobiDB-lite"/>
    </source>
</evidence>
<dbReference type="eggNOG" id="COG3921">
    <property type="taxonomic scope" value="Bacteria"/>
</dbReference>
<feature type="domain" description="Extensin-like C-terminal" evidence="3">
    <location>
        <begin position="107"/>
        <end position="286"/>
    </location>
</feature>
<dbReference type="EMBL" id="CP020330">
    <property type="protein sequence ID" value="AQZ51294.1"/>
    <property type="molecule type" value="Genomic_DNA"/>
</dbReference>
<protein>
    <recommendedName>
        <fullName evidence="3">Extensin-like C-terminal domain-containing protein</fullName>
    </recommendedName>
</protein>
<keyword evidence="2" id="KW-0732">Signal</keyword>
<accession>A0A1U9Z0T9</accession>
<name>A0A1U9Z0T9_9HYPH</name>
<evidence type="ECO:0000313" key="5">
    <source>
        <dbReference type="Proteomes" id="UP000191135"/>
    </source>
</evidence>
<keyword evidence="5" id="KW-1185">Reference proteome</keyword>
<proteinExistence type="predicted"/>
<dbReference type="InterPro" id="IPR009045">
    <property type="entry name" value="Zn_M74/Hedgehog-like"/>
</dbReference>